<dbReference type="EMBL" id="JAHQIW010001530">
    <property type="protein sequence ID" value="KAJ1352718.1"/>
    <property type="molecule type" value="Genomic_DNA"/>
</dbReference>
<evidence type="ECO:0000313" key="1">
    <source>
        <dbReference type="EMBL" id="KAJ1352718.1"/>
    </source>
</evidence>
<reference evidence="1" key="1">
    <citation type="submission" date="2021-06" db="EMBL/GenBank/DDBJ databases">
        <title>Parelaphostrongylus tenuis whole genome reference sequence.</title>
        <authorList>
            <person name="Garwood T.J."/>
            <person name="Larsen P.A."/>
            <person name="Fountain-Jones N.M."/>
            <person name="Garbe J.R."/>
            <person name="Macchietto M.G."/>
            <person name="Kania S.A."/>
            <person name="Gerhold R.W."/>
            <person name="Richards J.E."/>
            <person name="Wolf T.M."/>
        </authorList>
    </citation>
    <scope>NUCLEOTIDE SEQUENCE</scope>
    <source>
        <strain evidence="1">MNPRO001-30</strain>
        <tissue evidence="1">Meninges</tissue>
    </source>
</reference>
<protein>
    <submittedName>
        <fullName evidence="1">Uncharacterized protein</fullName>
    </submittedName>
</protein>
<organism evidence="1 2">
    <name type="scientific">Parelaphostrongylus tenuis</name>
    <name type="common">Meningeal worm</name>
    <dbReference type="NCBI Taxonomy" id="148309"/>
    <lineage>
        <taxon>Eukaryota</taxon>
        <taxon>Metazoa</taxon>
        <taxon>Ecdysozoa</taxon>
        <taxon>Nematoda</taxon>
        <taxon>Chromadorea</taxon>
        <taxon>Rhabditida</taxon>
        <taxon>Rhabditina</taxon>
        <taxon>Rhabditomorpha</taxon>
        <taxon>Strongyloidea</taxon>
        <taxon>Metastrongylidae</taxon>
        <taxon>Parelaphostrongylus</taxon>
    </lineage>
</organism>
<proteinExistence type="predicted"/>
<dbReference type="AlphaFoldDB" id="A0AAD5M911"/>
<dbReference type="Proteomes" id="UP001196413">
    <property type="component" value="Unassembled WGS sequence"/>
</dbReference>
<keyword evidence="2" id="KW-1185">Reference proteome</keyword>
<accession>A0AAD5M911</accession>
<comment type="caution">
    <text evidence="1">The sequence shown here is derived from an EMBL/GenBank/DDBJ whole genome shotgun (WGS) entry which is preliminary data.</text>
</comment>
<sequence length="85" mass="9341">MPPTPTTGFCRQCCGSETFFSYSSYAGWRQICEMQCAIMPAARLIGSPTEDDNQQILIAMPRLKLQREGRKGIAVPMLAVKALAS</sequence>
<name>A0AAD5M911_PARTN</name>
<gene>
    <name evidence="1" type="ORF">KIN20_009123</name>
</gene>
<evidence type="ECO:0000313" key="2">
    <source>
        <dbReference type="Proteomes" id="UP001196413"/>
    </source>
</evidence>